<evidence type="ECO:0000256" key="3">
    <source>
        <dbReference type="SAM" id="MobiDB-lite"/>
    </source>
</evidence>
<dbReference type="InterPro" id="IPR036864">
    <property type="entry name" value="Zn2-C6_fun-type_DNA-bd_sf"/>
</dbReference>
<dbReference type="InterPro" id="IPR007219">
    <property type="entry name" value="XnlR_reg_dom"/>
</dbReference>
<dbReference type="Pfam" id="PF00172">
    <property type="entry name" value="Zn_clus"/>
    <property type="match status" value="1"/>
</dbReference>
<feature type="region of interest" description="Disordered" evidence="3">
    <location>
        <begin position="146"/>
        <end position="165"/>
    </location>
</feature>
<keyword evidence="6" id="KW-1185">Reference proteome</keyword>
<feature type="domain" description="Zn(2)-C6 fungal-type" evidence="4">
    <location>
        <begin position="27"/>
        <end position="54"/>
    </location>
</feature>
<dbReference type="InterPro" id="IPR001138">
    <property type="entry name" value="Zn2Cys6_DnaBD"/>
</dbReference>
<dbReference type="GO" id="GO:0008270">
    <property type="term" value="F:zinc ion binding"/>
    <property type="evidence" value="ECO:0007669"/>
    <property type="project" value="InterPro"/>
</dbReference>
<evidence type="ECO:0000259" key="4">
    <source>
        <dbReference type="PROSITE" id="PS50048"/>
    </source>
</evidence>
<dbReference type="Pfam" id="PF04082">
    <property type="entry name" value="Fungal_trans"/>
    <property type="match status" value="1"/>
</dbReference>
<protein>
    <recommendedName>
        <fullName evidence="4">Zn(2)-C6 fungal-type domain-containing protein</fullName>
    </recommendedName>
</protein>
<dbReference type="PANTHER" id="PTHR46910">
    <property type="entry name" value="TRANSCRIPTION FACTOR PDR1"/>
    <property type="match status" value="1"/>
</dbReference>
<evidence type="ECO:0000313" key="6">
    <source>
        <dbReference type="Proteomes" id="UP000799772"/>
    </source>
</evidence>
<comment type="caution">
    <text evidence="5">The sequence shown here is derived from an EMBL/GenBank/DDBJ whole genome shotgun (WGS) entry which is preliminary data.</text>
</comment>
<keyword evidence="2" id="KW-0539">Nucleus</keyword>
<keyword evidence="1" id="KW-0479">Metal-binding</keyword>
<dbReference type="SMART" id="SM00906">
    <property type="entry name" value="Fungal_trans"/>
    <property type="match status" value="1"/>
</dbReference>
<organism evidence="5 6">
    <name type="scientific">Rhizodiscina lignyota</name>
    <dbReference type="NCBI Taxonomy" id="1504668"/>
    <lineage>
        <taxon>Eukaryota</taxon>
        <taxon>Fungi</taxon>
        <taxon>Dikarya</taxon>
        <taxon>Ascomycota</taxon>
        <taxon>Pezizomycotina</taxon>
        <taxon>Dothideomycetes</taxon>
        <taxon>Pleosporomycetidae</taxon>
        <taxon>Aulographales</taxon>
        <taxon>Rhizodiscinaceae</taxon>
        <taxon>Rhizodiscina</taxon>
    </lineage>
</organism>
<reference evidence="5" key="1">
    <citation type="journal article" date="2020" name="Stud. Mycol.">
        <title>101 Dothideomycetes genomes: a test case for predicting lifestyles and emergence of pathogens.</title>
        <authorList>
            <person name="Haridas S."/>
            <person name="Albert R."/>
            <person name="Binder M."/>
            <person name="Bloem J."/>
            <person name="Labutti K."/>
            <person name="Salamov A."/>
            <person name="Andreopoulos B."/>
            <person name="Baker S."/>
            <person name="Barry K."/>
            <person name="Bills G."/>
            <person name="Bluhm B."/>
            <person name="Cannon C."/>
            <person name="Castanera R."/>
            <person name="Culley D."/>
            <person name="Daum C."/>
            <person name="Ezra D."/>
            <person name="Gonzalez J."/>
            <person name="Henrissat B."/>
            <person name="Kuo A."/>
            <person name="Liang C."/>
            <person name="Lipzen A."/>
            <person name="Lutzoni F."/>
            <person name="Magnuson J."/>
            <person name="Mondo S."/>
            <person name="Nolan M."/>
            <person name="Ohm R."/>
            <person name="Pangilinan J."/>
            <person name="Park H.-J."/>
            <person name="Ramirez L."/>
            <person name="Alfaro M."/>
            <person name="Sun H."/>
            <person name="Tritt A."/>
            <person name="Yoshinaga Y."/>
            <person name="Zwiers L.-H."/>
            <person name="Turgeon B."/>
            <person name="Goodwin S."/>
            <person name="Spatafora J."/>
            <person name="Crous P."/>
            <person name="Grigoriev I."/>
        </authorList>
    </citation>
    <scope>NUCLEOTIDE SEQUENCE</scope>
    <source>
        <strain evidence="5">CBS 133067</strain>
    </source>
</reference>
<dbReference type="SMART" id="SM00066">
    <property type="entry name" value="GAL4"/>
    <property type="match status" value="1"/>
</dbReference>
<dbReference type="SUPFAM" id="SSF57701">
    <property type="entry name" value="Zn2/Cys6 DNA-binding domain"/>
    <property type="match status" value="1"/>
</dbReference>
<dbReference type="EMBL" id="ML978121">
    <property type="protein sequence ID" value="KAF2104693.1"/>
    <property type="molecule type" value="Genomic_DNA"/>
</dbReference>
<dbReference type="GO" id="GO:0000981">
    <property type="term" value="F:DNA-binding transcription factor activity, RNA polymerase II-specific"/>
    <property type="evidence" value="ECO:0007669"/>
    <property type="project" value="InterPro"/>
</dbReference>
<name>A0A9P4ISS2_9PEZI</name>
<dbReference type="Gene3D" id="4.10.240.10">
    <property type="entry name" value="Zn(2)-C6 fungal-type DNA-binding domain"/>
    <property type="match status" value="1"/>
</dbReference>
<accession>A0A9P4ISS2</accession>
<dbReference type="GO" id="GO:0006351">
    <property type="term" value="P:DNA-templated transcription"/>
    <property type="evidence" value="ECO:0007669"/>
    <property type="project" value="InterPro"/>
</dbReference>
<evidence type="ECO:0000256" key="1">
    <source>
        <dbReference type="ARBA" id="ARBA00022723"/>
    </source>
</evidence>
<dbReference type="CDD" id="cd00067">
    <property type="entry name" value="GAL4"/>
    <property type="match status" value="1"/>
</dbReference>
<feature type="compositionally biased region" description="Basic and acidic residues" evidence="3">
    <location>
        <begin position="96"/>
        <end position="114"/>
    </location>
</feature>
<dbReference type="OrthoDB" id="2399539at2759"/>
<dbReference type="PROSITE" id="PS50048">
    <property type="entry name" value="ZN2_CY6_FUNGAL_2"/>
    <property type="match status" value="1"/>
</dbReference>
<gene>
    <name evidence="5" type="ORF">NA57DRAFT_70901</name>
</gene>
<dbReference type="PANTHER" id="PTHR46910:SF1">
    <property type="entry name" value="MISCELLANEOUS ZN(II)2CYS6 TRANSCRIPTION FACTOR (EUROFUNG)-RELATED"/>
    <property type="match status" value="1"/>
</dbReference>
<dbReference type="Proteomes" id="UP000799772">
    <property type="component" value="Unassembled WGS sequence"/>
</dbReference>
<dbReference type="InterPro" id="IPR050987">
    <property type="entry name" value="AtrR-like"/>
</dbReference>
<dbReference type="CDD" id="cd12148">
    <property type="entry name" value="fungal_TF_MHR"/>
    <property type="match status" value="1"/>
</dbReference>
<feature type="region of interest" description="Disordered" evidence="3">
    <location>
        <begin position="84"/>
        <end position="121"/>
    </location>
</feature>
<dbReference type="GO" id="GO:0003677">
    <property type="term" value="F:DNA binding"/>
    <property type="evidence" value="ECO:0007669"/>
    <property type="project" value="InterPro"/>
</dbReference>
<dbReference type="PROSITE" id="PS00463">
    <property type="entry name" value="ZN2_CY6_FUNGAL_1"/>
    <property type="match status" value="1"/>
</dbReference>
<dbReference type="AlphaFoldDB" id="A0A9P4ISS2"/>
<evidence type="ECO:0000313" key="5">
    <source>
        <dbReference type="EMBL" id="KAF2104693.1"/>
    </source>
</evidence>
<sequence length="778" mass="87259">MSSPGDDIGDTRSSPGENPGRIRVSIACQHCRLRKIKCDGEVPCKKCIESGIICQPGAKRKKRAPSRKDQYIRELEKKIQSLEGLQLRQVSPQSQERQRDRHSNAEAHGARERSVLLNGAPYKKDTNQLDESQYFGASSSLGSIEVETPRQHHTSSSIRDHVSRSESLPQFQDAEHPIIIGHHAYDDDLDTNLQVVQAQLPSPEVIQHYIDKYFIYFAVRCPVLNESDFRSRAMVLMQEQSTESVPDSFISVFLMVLCLGEYFSSGDEGPENVRLVAGWKYFLSSYSNVREGLRRMNLDFMQATVLQIIFLQAISKIAVAYILLGTLIRLMQAAGIHRAQDMSTPEGIVKTNLMNIVYVQEKQLALVLGRPSLIQDFDCDFFTPTAPSPKDNPGPYGAYAGQVHLARIAGQIQKLLYSAEAARTSASAYLRNVEICEAELEQWRRLYIPLFPVGGHFDHQCDIPREALENKFQRGIPSNFITYLYLLCHAKRAIPFSHQLPDGRSTPGIDPEAVGIAMAMTRLTVMNKQQIEPTAWLSIYKAFTAAAIIYQSLKTKARLKSLTNSPSQIIETARVQEIATLRVLESIMQTEVRGYIGASKYLAGILRTWIAQFENIFGEDGGEPNTANSINPSLQPSAEGLGPYHFSPVVDMSQVSPMGMAFAYRNQFTDQWTPIDAQQMFPMFQQDPMTEYVPPPFQGVYSMPEQMDLTLTTATTDFQGTYNWQPPQNWLPDPPSAAIEGTDFSGADMFNLESGYQNFEVSDLLLPPWMVAQGMPDH</sequence>
<proteinExistence type="predicted"/>
<feature type="region of interest" description="Disordered" evidence="3">
    <location>
        <begin position="1"/>
        <end position="20"/>
    </location>
</feature>
<evidence type="ECO:0000256" key="2">
    <source>
        <dbReference type="ARBA" id="ARBA00023242"/>
    </source>
</evidence>